<dbReference type="Gene3D" id="1.10.10.10">
    <property type="entry name" value="Winged helix-like DNA-binding domain superfamily/Winged helix DNA-binding domain"/>
    <property type="match status" value="1"/>
</dbReference>
<dbReference type="AlphaFoldDB" id="A0A5E7CDF3"/>
<comment type="similarity">
    <text evidence="1">Belongs to the LysR transcriptional regulatory family.</text>
</comment>
<dbReference type="GO" id="GO:0000976">
    <property type="term" value="F:transcription cis-regulatory region binding"/>
    <property type="evidence" value="ECO:0007669"/>
    <property type="project" value="TreeGrafter"/>
</dbReference>
<dbReference type="PROSITE" id="PS50931">
    <property type="entry name" value="HTH_LYSR"/>
    <property type="match status" value="1"/>
</dbReference>
<dbReference type="OrthoDB" id="9803735at2"/>
<dbReference type="PANTHER" id="PTHR30126:SF77">
    <property type="entry name" value="TRANSCRIPTIONAL REGULATORY PROTEIN"/>
    <property type="match status" value="1"/>
</dbReference>
<dbReference type="RefSeq" id="WP_150642714.1">
    <property type="nucleotide sequence ID" value="NZ_CABVHQ010000024.1"/>
</dbReference>
<keyword evidence="4" id="KW-0804">Transcription</keyword>
<dbReference type="PANTHER" id="PTHR30126">
    <property type="entry name" value="HTH-TYPE TRANSCRIPTIONAL REGULATOR"/>
    <property type="match status" value="1"/>
</dbReference>
<evidence type="ECO:0000313" key="7">
    <source>
        <dbReference type="Proteomes" id="UP000337909"/>
    </source>
</evidence>
<organism evidence="6 7">
    <name type="scientific">Pseudomonas fluorescens</name>
    <dbReference type="NCBI Taxonomy" id="294"/>
    <lineage>
        <taxon>Bacteria</taxon>
        <taxon>Pseudomonadati</taxon>
        <taxon>Pseudomonadota</taxon>
        <taxon>Gammaproteobacteria</taxon>
        <taxon>Pseudomonadales</taxon>
        <taxon>Pseudomonadaceae</taxon>
        <taxon>Pseudomonas</taxon>
    </lineage>
</organism>
<protein>
    <submittedName>
        <fullName evidence="6">HTH-type transcriptional regulator ArgP</fullName>
    </submittedName>
</protein>
<dbReference type="InterPro" id="IPR000847">
    <property type="entry name" value="LysR_HTH_N"/>
</dbReference>
<dbReference type="InterPro" id="IPR005119">
    <property type="entry name" value="LysR_subst-bd"/>
</dbReference>
<dbReference type="InterPro" id="IPR036388">
    <property type="entry name" value="WH-like_DNA-bd_sf"/>
</dbReference>
<dbReference type="CDD" id="cd05466">
    <property type="entry name" value="PBP2_LTTR_substrate"/>
    <property type="match status" value="1"/>
</dbReference>
<dbReference type="Proteomes" id="UP000337909">
    <property type="component" value="Unassembled WGS sequence"/>
</dbReference>
<dbReference type="GO" id="GO:0003700">
    <property type="term" value="F:DNA-binding transcription factor activity"/>
    <property type="evidence" value="ECO:0007669"/>
    <property type="project" value="InterPro"/>
</dbReference>
<evidence type="ECO:0000256" key="2">
    <source>
        <dbReference type="ARBA" id="ARBA00023015"/>
    </source>
</evidence>
<reference evidence="6 7" key="1">
    <citation type="submission" date="2019-09" db="EMBL/GenBank/DDBJ databases">
        <authorList>
            <person name="Chandra G."/>
            <person name="Truman W A."/>
        </authorList>
    </citation>
    <scope>NUCLEOTIDE SEQUENCE [LARGE SCALE GENOMIC DNA]</scope>
    <source>
        <strain evidence="6">PS691</strain>
    </source>
</reference>
<keyword evidence="2" id="KW-0805">Transcription regulation</keyword>
<name>A0A5E7CDF3_PSEFL</name>
<evidence type="ECO:0000256" key="4">
    <source>
        <dbReference type="ARBA" id="ARBA00023163"/>
    </source>
</evidence>
<keyword evidence="3" id="KW-0238">DNA-binding</keyword>
<evidence type="ECO:0000256" key="3">
    <source>
        <dbReference type="ARBA" id="ARBA00023125"/>
    </source>
</evidence>
<proteinExistence type="inferred from homology"/>
<dbReference type="EMBL" id="CABVHQ010000024">
    <property type="protein sequence ID" value="VVO02406.1"/>
    <property type="molecule type" value="Genomic_DNA"/>
</dbReference>
<feature type="domain" description="HTH lysR-type" evidence="5">
    <location>
        <begin position="1"/>
        <end position="33"/>
    </location>
</feature>
<dbReference type="Pfam" id="PF03466">
    <property type="entry name" value="LysR_substrate"/>
    <property type="match status" value="1"/>
</dbReference>
<dbReference type="SUPFAM" id="SSF53850">
    <property type="entry name" value="Periplasmic binding protein-like II"/>
    <property type="match status" value="1"/>
</dbReference>
<dbReference type="Gene3D" id="3.40.190.10">
    <property type="entry name" value="Periplasmic binding protein-like II"/>
    <property type="match status" value="2"/>
</dbReference>
<accession>A0A5E7CDF3</accession>
<evidence type="ECO:0000256" key="1">
    <source>
        <dbReference type="ARBA" id="ARBA00009437"/>
    </source>
</evidence>
<gene>
    <name evidence="6" type="primary">argP_2</name>
    <name evidence="6" type="ORF">PS691_02735</name>
</gene>
<sequence length="263" mass="29217">MNLKFLETFVWVARRQSFSRTAEKMFSTQAAISSPQKRLVRIGVMDTVIHTWLSPLMSTLMQTFPAVEIEITADAARNLCDQLQKGYLDIVFQTDLIRHDSVRNLELAHYPMHWIAASHSIYARPYASLVEMAGERIITFVKHSRAHQDVLNLLHAHGINAPRVSCVNSVSAMTRLIRDGFGIGALPAALVAEPLASGELIQLEPGSRLPQLDVVASWRAGVGLELVESIVRMSRQVVSQYAADVGPHRMVSVADLNSRLPLE</sequence>
<evidence type="ECO:0000259" key="5">
    <source>
        <dbReference type="PROSITE" id="PS50931"/>
    </source>
</evidence>
<evidence type="ECO:0000313" key="6">
    <source>
        <dbReference type="EMBL" id="VVO02406.1"/>
    </source>
</evidence>